<accession>A0ABS5EYN3</accession>
<dbReference type="Proteomes" id="UP001196870">
    <property type="component" value="Unassembled WGS sequence"/>
</dbReference>
<keyword evidence="3" id="KW-1185">Reference proteome</keyword>
<keyword evidence="1" id="KW-0812">Transmembrane</keyword>
<keyword evidence="1" id="KW-1133">Transmembrane helix</keyword>
<comment type="caution">
    <text evidence="2">The sequence shown here is derived from an EMBL/GenBank/DDBJ whole genome shotgun (WGS) entry which is preliminary data.</text>
</comment>
<proteinExistence type="predicted"/>
<feature type="transmembrane region" description="Helical" evidence="1">
    <location>
        <begin position="51"/>
        <end position="68"/>
    </location>
</feature>
<gene>
    <name evidence="2" type="ORF">GXW71_13600</name>
</gene>
<feature type="transmembrane region" description="Helical" evidence="1">
    <location>
        <begin position="28"/>
        <end position="44"/>
    </location>
</feature>
<dbReference type="EMBL" id="JAAGBB010000014">
    <property type="protein sequence ID" value="MBR0665394.1"/>
    <property type="molecule type" value="Genomic_DNA"/>
</dbReference>
<reference evidence="3" key="1">
    <citation type="journal article" date="2021" name="Syst. Appl. Microbiol.">
        <title>Roseomonas hellenica sp. nov., isolated from roots of wild-growing Alkanna tinctoria.</title>
        <authorList>
            <person name="Rat A."/>
            <person name="Naranjo H.D."/>
            <person name="Lebbe L."/>
            <person name="Cnockaert M."/>
            <person name="Krigas N."/>
            <person name="Grigoriadou K."/>
            <person name="Maloupa E."/>
            <person name="Willems A."/>
        </authorList>
    </citation>
    <scope>NUCLEOTIDE SEQUENCE [LARGE SCALE GENOMIC DNA]</scope>
    <source>
        <strain evidence="3">LMG 31523</strain>
    </source>
</reference>
<sequence length="198" mass="20786">MASPLIARLWLTVPLAGAGIALRVAGQVHWAAAAEIALVSAAIFPSRRLPVLAAVAAVTAGLALALMRPGAPELVFSALPLVADLLLGLHFGATLGPGREALIHRYIRAEQGRVPPECVRYAWRLTALWTLAFVGFGLVQALALVGIGLTPLQGLWLQAALMPTLFLGEHLVRARLFPALPASPVSTIRSILRASHAG</sequence>
<dbReference type="RefSeq" id="WP_211853060.1">
    <property type="nucleotide sequence ID" value="NZ_JAAGBB010000014.1"/>
</dbReference>
<name>A0ABS5EYN3_9PROT</name>
<evidence type="ECO:0000313" key="2">
    <source>
        <dbReference type="EMBL" id="MBR0665394.1"/>
    </source>
</evidence>
<organism evidence="2 3">
    <name type="scientific">Plastoroseomonas hellenica</name>
    <dbReference type="NCBI Taxonomy" id="2687306"/>
    <lineage>
        <taxon>Bacteria</taxon>
        <taxon>Pseudomonadati</taxon>
        <taxon>Pseudomonadota</taxon>
        <taxon>Alphaproteobacteria</taxon>
        <taxon>Acetobacterales</taxon>
        <taxon>Acetobacteraceae</taxon>
        <taxon>Plastoroseomonas</taxon>
    </lineage>
</organism>
<feature type="transmembrane region" description="Helical" evidence="1">
    <location>
        <begin position="127"/>
        <end position="149"/>
    </location>
</feature>
<protein>
    <submittedName>
        <fullName evidence="2">Uncharacterized protein</fullName>
    </submittedName>
</protein>
<feature type="transmembrane region" description="Helical" evidence="1">
    <location>
        <begin position="74"/>
        <end position="95"/>
    </location>
</feature>
<keyword evidence="1" id="KW-0472">Membrane</keyword>
<evidence type="ECO:0000256" key="1">
    <source>
        <dbReference type="SAM" id="Phobius"/>
    </source>
</evidence>
<evidence type="ECO:0000313" key="3">
    <source>
        <dbReference type="Proteomes" id="UP001196870"/>
    </source>
</evidence>